<proteinExistence type="predicted"/>
<protein>
    <submittedName>
        <fullName evidence="1">Uncharacterized protein</fullName>
    </submittedName>
</protein>
<reference evidence="1" key="1">
    <citation type="submission" date="2018-02" db="EMBL/GenBank/DDBJ databases">
        <title>Rhizophora mucronata_Transcriptome.</title>
        <authorList>
            <person name="Meera S.P."/>
            <person name="Sreeshan A."/>
            <person name="Augustine A."/>
        </authorList>
    </citation>
    <scope>NUCLEOTIDE SEQUENCE</scope>
    <source>
        <tissue evidence="1">Leaf</tissue>
    </source>
</reference>
<evidence type="ECO:0000313" key="1">
    <source>
        <dbReference type="EMBL" id="MBX59075.1"/>
    </source>
</evidence>
<dbReference type="EMBL" id="GGEC01078591">
    <property type="protein sequence ID" value="MBX59075.1"/>
    <property type="molecule type" value="Transcribed_RNA"/>
</dbReference>
<sequence length="48" mass="5324">MPSQKPCVSQRHFPCLHFLSISGVEVLGKLVLTITQKVTCLSRVRGKT</sequence>
<dbReference type="AlphaFoldDB" id="A0A2P2PWJ2"/>
<accession>A0A2P2PWJ2</accession>
<organism evidence="1">
    <name type="scientific">Rhizophora mucronata</name>
    <name type="common">Asiatic mangrove</name>
    <dbReference type="NCBI Taxonomy" id="61149"/>
    <lineage>
        <taxon>Eukaryota</taxon>
        <taxon>Viridiplantae</taxon>
        <taxon>Streptophyta</taxon>
        <taxon>Embryophyta</taxon>
        <taxon>Tracheophyta</taxon>
        <taxon>Spermatophyta</taxon>
        <taxon>Magnoliopsida</taxon>
        <taxon>eudicotyledons</taxon>
        <taxon>Gunneridae</taxon>
        <taxon>Pentapetalae</taxon>
        <taxon>rosids</taxon>
        <taxon>fabids</taxon>
        <taxon>Malpighiales</taxon>
        <taxon>Rhizophoraceae</taxon>
        <taxon>Rhizophora</taxon>
    </lineage>
</organism>
<name>A0A2P2PWJ2_RHIMU</name>